<proteinExistence type="predicted"/>
<comment type="caution">
    <text evidence="2">The sequence shown here is derived from an EMBL/GenBank/DDBJ whole genome shotgun (WGS) entry which is preliminary data.</text>
</comment>
<evidence type="ECO:0000313" key="2">
    <source>
        <dbReference type="EMBL" id="PED82310.1"/>
    </source>
</evidence>
<evidence type="ECO:0000256" key="1">
    <source>
        <dbReference type="SAM" id="Coils"/>
    </source>
</evidence>
<accession>A0AA91VDW3</accession>
<name>A0AA91VDW3_9BACI</name>
<dbReference type="EMBL" id="NVOR01000038">
    <property type="protein sequence ID" value="PED82310.1"/>
    <property type="molecule type" value="Genomic_DNA"/>
</dbReference>
<gene>
    <name evidence="2" type="ORF">CON65_12565</name>
</gene>
<protein>
    <submittedName>
        <fullName evidence="2">Uncharacterized protein</fullName>
    </submittedName>
</protein>
<sequence length="64" mass="7398">MYIKGLSPTEIGAGFVPETDNFHKIEKLQQQLDDAKTIITLLKENIKLKEENVHVKEALRNYED</sequence>
<dbReference type="AlphaFoldDB" id="A0AA91VDW3"/>
<dbReference type="RefSeq" id="WP_097963223.1">
    <property type="nucleotide sequence ID" value="NZ_NVOR01000038.1"/>
</dbReference>
<reference evidence="2 3" key="1">
    <citation type="submission" date="2017-09" db="EMBL/GenBank/DDBJ databases">
        <title>Large-scale bioinformatics analysis of Bacillus genomes uncovers conserved roles of natural products in bacterial physiology.</title>
        <authorList>
            <consortium name="Agbiome Team Llc"/>
            <person name="Bleich R.M."/>
            <person name="Grubbs K.J."/>
            <person name="Santa Maria K.C."/>
            <person name="Allen S.E."/>
            <person name="Farag S."/>
            <person name="Shank E.A."/>
            <person name="Bowers A."/>
        </authorList>
    </citation>
    <scope>NUCLEOTIDE SEQUENCE [LARGE SCALE GENOMIC DNA]</scope>
    <source>
        <strain evidence="2 3">AFS092012</strain>
    </source>
</reference>
<dbReference type="Proteomes" id="UP000221020">
    <property type="component" value="Unassembled WGS sequence"/>
</dbReference>
<evidence type="ECO:0000313" key="3">
    <source>
        <dbReference type="Proteomes" id="UP000221020"/>
    </source>
</evidence>
<organism evidence="2 3">
    <name type="scientific">Bacillus pseudomycoides</name>
    <dbReference type="NCBI Taxonomy" id="64104"/>
    <lineage>
        <taxon>Bacteria</taxon>
        <taxon>Bacillati</taxon>
        <taxon>Bacillota</taxon>
        <taxon>Bacilli</taxon>
        <taxon>Bacillales</taxon>
        <taxon>Bacillaceae</taxon>
        <taxon>Bacillus</taxon>
        <taxon>Bacillus cereus group</taxon>
    </lineage>
</organism>
<keyword evidence="1" id="KW-0175">Coiled coil</keyword>
<feature type="coiled-coil region" evidence="1">
    <location>
        <begin position="25"/>
        <end position="52"/>
    </location>
</feature>